<evidence type="ECO:0000313" key="3">
    <source>
        <dbReference type="EMBL" id="MFD2674226.1"/>
    </source>
</evidence>
<feature type="transmembrane region" description="Helical" evidence="2">
    <location>
        <begin position="41"/>
        <end position="65"/>
    </location>
</feature>
<dbReference type="Proteomes" id="UP001597453">
    <property type="component" value="Unassembled WGS sequence"/>
</dbReference>
<feature type="region of interest" description="Disordered" evidence="1">
    <location>
        <begin position="79"/>
        <end position="110"/>
    </location>
</feature>
<name>A0ABW5RHW6_9MICO</name>
<protein>
    <submittedName>
        <fullName evidence="3">Type VII secretion target</fullName>
    </submittedName>
</protein>
<keyword evidence="2" id="KW-0812">Transmembrane</keyword>
<accession>A0ABW5RHW6</accession>
<comment type="caution">
    <text evidence="3">The sequence shown here is derived from an EMBL/GenBank/DDBJ whole genome shotgun (WGS) entry which is preliminary data.</text>
</comment>
<dbReference type="RefSeq" id="WP_066057634.1">
    <property type="nucleotide sequence ID" value="NZ_JBHUNF010000001.1"/>
</dbReference>
<sequence length="110" mass="11327">MEPLNVSPDRLRTQATHARTGSAAIGEAQSAIGSMNLTGGAFGIMCSFLVPPAMLVTGAASLMLASAKGMLDREATALDETAGDFESTDSNREGHFNSADTGENTSGAYR</sequence>
<gene>
    <name evidence="3" type="ORF">ACFSUQ_02780</name>
</gene>
<evidence type="ECO:0000313" key="4">
    <source>
        <dbReference type="Proteomes" id="UP001597453"/>
    </source>
</evidence>
<evidence type="ECO:0000256" key="2">
    <source>
        <dbReference type="SAM" id="Phobius"/>
    </source>
</evidence>
<feature type="region of interest" description="Disordered" evidence="1">
    <location>
        <begin position="1"/>
        <end position="23"/>
    </location>
</feature>
<dbReference type="EMBL" id="JBHUNF010000001">
    <property type="protein sequence ID" value="MFD2674226.1"/>
    <property type="molecule type" value="Genomic_DNA"/>
</dbReference>
<evidence type="ECO:0000256" key="1">
    <source>
        <dbReference type="SAM" id="MobiDB-lite"/>
    </source>
</evidence>
<keyword evidence="2" id="KW-0472">Membrane</keyword>
<reference evidence="4" key="1">
    <citation type="journal article" date="2019" name="Int. J. Syst. Evol. Microbiol.">
        <title>The Global Catalogue of Microorganisms (GCM) 10K type strain sequencing project: providing services to taxonomists for standard genome sequencing and annotation.</title>
        <authorList>
            <consortium name="The Broad Institute Genomics Platform"/>
            <consortium name="The Broad Institute Genome Sequencing Center for Infectious Disease"/>
            <person name="Wu L."/>
            <person name="Ma J."/>
        </authorList>
    </citation>
    <scope>NUCLEOTIDE SEQUENCE [LARGE SCALE GENOMIC DNA]</scope>
    <source>
        <strain evidence="4">TISTR 1511</strain>
    </source>
</reference>
<organism evidence="3 4">
    <name type="scientific">Gulosibacter bifidus</name>
    <dbReference type="NCBI Taxonomy" id="272239"/>
    <lineage>
        <taxon>Bacteria</taxon>
        <taxon>Bacillati</taxon>
        <taxon>Actinomycetota</taxon>
        <taxon>Actinomycetes</taxon>
        <taxon>Micrococcales</taxon>
        <taxon>Microbacteriaceae</taxon>
        <taxon>Gulosibacter</taxon>
    </lineage>
</organism>
<feature type="compositionally biased region" description="Polar residues" evidence="1">
    <location>
        <begin position="98"/>
        <end position="110"/>
    </location>
</feature>
<keyword evidence="4" id="KW-1185">Reference proteome</keyword>
<proteinExistence type="predicted"/>
<keyword evidence="2" id="KW-1133">Transmembrane helix</keyword>